<name>A0A9P6E2X5_9AGAR</name>
<dbReference type="PANTHER" id="PTHR31912">
    <property type="entry name" value="IP13529P"/>
    <property type="match status" value="1"/>
</dbReference>
<dbReference type="OrthoDB" id="2246127at2759"/>
<accession>A0A9P6E2X5</accession>
<dbReference type="EMBL" id="MU158032">
    <property type="protein sequence ID" value="KAF9521533.1"/>
    <property type="molecule type" value="Genomic_DNA"/>
</dbReference>
<dbReference type="Proteomes" id="UP000807306">
    <property type="component" value="Unassembled WGS sequence"/>
</dbReference>
<evidence type="ECO:0000313" key="2">
    <source>
        <dbReference type="Proteomes" id="UP000807306"/>
    </source>
</evidence>
<proteinExistence type="predicted"/>
<comment type="caution">
    <text evidence="1">The sequence shown here is derived from an EMBL/GenBank/DDBJ whole genome shotgun (WGS) entry which is preliminary data.</text>
</comment>
<keyword evidence="2" id="KW-1185">Reference proteome</keyword>
<dbReference type="AlphaFoldDB" id="A0A9P6E2X5"/>
<organism evidence="1 2">
    <name type="scientific">Crepidotus variabilis</name>
    <dbReference type="NCBI Taxonomy" id="179855"/>
    <lineage>
        <taxon>Eukaryota</taxon>
        <taxon>Fungi</taxon>
        <taxon>Dikarya</taxon>
        <taxon>Basidiomycota</taxon>
        <taxon>Agaricomycotina</taxon>
        <taxon>Agaricomycetes</taxon>
        <taxon>Agaricomycetidae</taxon>
        <taxon>Agaricales</taxon>
        <taxon>Agaricineae</taxon>
        <taxon>Crepidotaceae</taxon>
        <taxon>Crepidotus</taxon>
    </lineage>
</organism>
<reference evidence="1" key="1">
    <citation type="submission" date="2020-11" db="EMBL/GenBank/DDBJ databases">
        <authorList>
            <consortium name="DOE Joint Genome Institute"/>
            <person name="Ahrendt S."/>
            <person name="Riley R."/>
            <person name="Andreopoulos W."/>
            <person name="Labutti K."/>
            <person name="Pangilinan J."/>
            <person name="Ruiz-Duenas F.J."/>
            <person name="Barrasa J.M."/>
            <person name="Sanchez-Garcia M."/>
            <person name="Camarero S."/>
            <person name="Miyauchi S."/>
            <person name="Serrano A."/>
            <person name="Linde D."/>
            <person name="Babiker R."/>
            <person name="Drula E."/>
            <person name="Ayuso-Fernandez I."/>
            <person name="Pacheco R."/>
            <person name="Padilla G."/>
            <person name="Ferreira P."/>
            <person name="Barriuso J."/>
            <person name="Kellner H."/>
            <person name="Castanera R."/>
            <person name="Alfaro M."/>
            <person name="Ramirez L."/>
            <person name="Pisabarro A.G."/>
            <person name="Kuo A."/>
            <person name="Tritt A."/>
            <person name="Lipzen A."/>
            <person name="He G."/>
            <person name="Yan M."/>
            <person name="Ng V."/>
            <person name="Cullen D."/>
            <person name="Martin F."/>
            <person name="Rosso M.-N."/>
            <person name="Henrissat B."/>
            <person name="Hibbett D."/>
            <person name="Martinez A.T."/>
            <person name="Grigoriev I.V."/>
        </authorList>
    </citation>
    <scope>NUCLEOTIDE SEQUENCE</scope>
    <source>
        <strain evidence="1">CBS 506.95</strain>
    </source>
</reference>
<evidence type="ECO:0000313" key="1">
    <source>
        <dbReference type="EMBL" id="KAF9521533.1"/>
    </source>
</evidence>
<gene>
    <name evidence="1" type="ORF">CPB83DRAFT_865442</name>
</gene>
<dbReference type="PANTHER" id="PTHR31912:SF34">
    <property type="entry name" value="NOTOCHORD-RELATED PROTEIN"/>
    <property type="match status" value="1"/>
</dbReference>
<evidence type="ECO:0008006" key="3">
    <source>
        <dbReference type="Google" id="ProtNLM"/>
    </source>
</evidence>
<protein>
    <recommendedName>
        <fullName evidence="3">C2H2-type domain-containing protein</fullName>
    </recommendedName>
</protein>
<sequence>MGVESPEHFLVHGGTWKCLRCPDDFSTPWESRAARHESTAAHQSNLERYLGTLRSQSIDDALSVPRGTLPQSRVQSQSSMGLFLDPHEFSENLPTDTFFDGLLESATRSFKPHDTLGEPRVLLTQDTHMDNDGLECDTATMNDHYTLGLTRSQAAKRSAVLHAINSYGDTIELSEAGDETVIPFQDDIAQPKSSKAPASRPSMSICVDDTDLWKPWPDKVTCTIDIASQIPRSFMSDSDIEVVSWLLEFNGVPDVPSLWQMKRARRQLSDLLGFKLNRHLGAFGHTYYVLHPSLHVNLDFSNPRVRQHLQFYPESSGTVLQETCQAARWLHEADPKLLTPMYRKGSTDFYTFEPTLLQGSVMCIPIKYFWKDRDMLFTAWPMKIVEVDGRTGWIVNQEVEFTESTSKLALSGLDISNGAYLGNNIPSASHILGCVSKGDDNLKTWPHPVLNPWRLKAKGSRVVSYPVWLYCDDTSGNRSKKWNEHNSYLMVAAGLAREMAHQEENVHFLCTSNAAPPLEMLEGIVEDLEQCQTDGVWVYDCVFNEMVLVIVWVLALLGDNPMQAEFACHAGLRAKFFCRICWVKGKDSGEMEEDEVESGKKENFAGMVNRVLRFMTIGTERSPSETCDHLKEMLSNASLLQAHSTNQKLRTETGLKDTFLQFFLDRIEISRKNLTGPRAEQATHSVLEKLPSNVLSPIWRIHDLNPHADTPIEILHVVLLGFVKYFWRDAVERLNDADKETLKIRLSCLDLAGLDPGVAALRGSTLVQYAGSLVGRDFKVIEQVAIFALYDLLDPNIIATWAALSALVPLIWQPKIENLEHYINKLEAAINHFLDCVARWTPQWFNKQKFHLLLHLPKHIRRFGPAILFATEIYESFNAIIRAWSIHSNRLAPSRDIGHHAASLAQIRHILRGGLYPQKFSKDDGTAETVWRPAGQAVLELGQLICPVTKRLGIIHEAKREPGTVTLAKNAARAWKKTDLSHHGPPPPGISQDSTVFRGKTFVAMNSDVIEIDQFVITDVPGQDDFTIGRILEIINFQPTPNPLPVKILLQAFSTGNIVTPYCMPKLTPTLQAGNESLFYIMSPRDILCAVNVQHNCAANMCDMLGTRVQYLEREALQDLQPAIRHKVSDDLVLNTAKIRDARFIQLFTSPLARLDRVQIVKAAVGMELSKT</sequence>